<name>A0A6J5NDI1_9CAUD</name>
<reference evidence="3" key="1">
    <citation type="submission" date="2020-04" db="EMBL/GenBank/DDBJ databases">
        <authorList>
            <person name="Chiriac C."/>
            <person name="Salcher M."/>
            <person name="Ghai R."/>
            <person name="Kavagutti S V."/>
        </authorList>
    </citation>
    <scope>NUCLEOTIDE SEQUENCE</scope>
</reference>
<evidence type="ECO:0000313" key="11">
    <source>
        <dbReference type="EMBL" id="CAB4217461.1"/>
    </source>
</evidence>
<dbReference type="EMBL" id="LR796644">
    <property type="protein sequence ID" value="CAB4156722.1"/>
    <property type="molecule type" value="Genomic_DNA"/>
</dbReference>
<protein>
    <recommendedName>
        <fullName evidence="14">VWFA domain containing protein</fullName>
    </recommendedName>
</protein>
<dbReference type="EMBL" id="LR797177">
    <property type="protein sequence ID" value="CAB4191016.1"/>
    <property type="molecule type" value="Genomic_DNA"/>
</dbReference>
<feature type="compositionally biased region" description="Basic residues" evidence="1">
    <location>
        <begin position="293"/>
        <end position="302"/>
    </location>
</feature>
<feature type="region of interest" description="Disordered" evidence="1">
    <location>
        <begin position="210"/>
        <end position="279"/>
    </location>
</feature>
<evidence type="ECO:0000313" key="10">
    <source>
        <dbReference type="EMBL" id="CAB4212800.1"/>
    </source>
</evidence>
<dbReference type="EMBL" id="LR798341">
    <property type="protein sequence ID" value="CAB5225070.1"/>
    <property type="molecule type" value="Genomic_DNA"/>
</dbReference>
<proteinExistence type="predicted"/>
<gene>
    <name evidence="7" type="ORF">UFOVP1002_7</name>
    <name evidence="8" type="ORF">UFOVP1217_2</name>
    <name evidence="9" type="ORF">UFOVP1343_174</name>
    <name evidence="10" type="ORF">UFOVP1438_35</name>
    <name evidence="13" type="ORF">UFOVP1541_149</name>
    <name evidence="11" type="ORF">UFOVP1592_31</name>
    <name evidence="2" type="ORF">UFOVP465_80</name>
    <name evidence="3" type="ORF">UFOVP666_126</name>
    <name evidence="4" type="ORF">UFOVP727_15</name>
    <name evidence="12" type="ORF">UFOVP741_18</name>
    <name evidence="5" type="ORF">UFOVP819_154</name>
    <name evidence="6" type="ORF">UFOVP926_120</name>
</gene>
<dbReference type="EMBL" id="LR798395">
    <property type="protein sequence ID" value="CAB5229033.1"/>
    <property type="molecule type" value="Genomic_DNA"/>
</dbReference>
<evidence type="ECO:0008006" key="14">
    <source>
        <dbReference type="Google" id="ProtNLM"/>
    </source>
</evidence>
<dbReference type="EMBL" id="LR797305">
    <property type="protein sequence ID" value="CAB4200827.1"/>
    <property type="molecule type" value="Genomic_DNA"/>
</dbReference>
<feature type="region of interest" description="Disordered" evidence="1">
    <location>
        <begin position="293"/>
        <end position="313"/>
    </location>
</feature>
<evidence type="ECO:0000313" key="3">
    <source>
        <dbReference type="EMBL" id="CAB4156722.1"/>
    </source>
</evidence>
<dbReference type="EMBL" id="LR796443">
    <property type="protein sequence ID" value="CAB4145161.1"/>
    <property type="molecule type" value="Genomic_DNA"/>
</dbReference>
<dbReference type="EMBL" id="LR797452">
    <property type="protein sequence ID" value="CAB4217461.1"/>
    <property type="molecule type" value="Genomic_DNA"/>
</dbReference>
<dbReference type="SUPFAM" id="SSF53300">
    <property type="entry name" value="vWA-like"/>
    <property type="match status" value="1"/>
</dbReference>
<dbReference type="EMBL" id="LR796762">
    <property type="protein sequence ID" value="CAB4164877.1"/>
    <property type="molecule type" value="Genomic_DNA"/>
</dbReference>
<evidence type="ECO:0000313" key="8">
    <source>
        <dbReference type="EMBL" id="CAB4191016.1"/>
    </source>
</evidence>
<evidence type="ECO:0000313" key="2">
    <source>
        <dbReference type="EMBL" id="CAB4145161.1"/>
    </source>
</evidence>
<evidence type="ECO:0000313" key="12">
    <source>
        <dbReference type="EMBL" id="CAB5225070.1"/>
    </source>
</evidence>
<dbReference type="EMBL" id="LR796698">
    <property type="protein sequence ID" value="CAB4159968.1"/>
    <property type="molecule type" value="Genomic_DNA"/>
</dbReference>
<evidence type="ECO:0000313" key="9">
    <source>
        <dbReference type="EMBL" id="CAB4200827.1"/>
    </source>
</evidence>
<dbReference type="EMBL" id="LR796878">
    <property type="protein sequence ID" value="CAB4172277.1"/>
    <property type="molecule type" value="Genomic_DNA"/>
</dbReference>
<accession>A0A6J5NDI1</accession>
<evidence type="ECO:0000313" key="7">
    <source>
        <dbReference type="EMBL" id="CAB4177938.1"/>
    </source>
</evidence>
<evidence type="ECO:0000313" key="6">
    <source>
        <dbReference type="EMBL" id="CAB4172277.1"/>
    </source>
</evidence>
<evidence type="ECO:0000313" key="13">
    <source>
        <dbReference type="EMBL" id="CAB5229033.1"/>
    </source>
</evidence>
<evidence type="ECO:0000256" key="1">
    <source>
        <dbReference type="SAM" id="MobiDB-lite"/>
    </source>
</evidence>
<organism evidence="3">
    <name type="scientific">uncultured Caudovirales phage</name>
    <dbReference type="NCBI Taxonomy" id="2100421"/>
    <lineage>
        <taxon>Viruses</taxon>
        <taxon>Duplodnaviria</taxon>
        <taxon>Heunggongvirae</taxon>
        <taxon>Uroviricota</taxon>
        <taxon>Caudoviricetes</taxon>
        <taxon>Peduoviridae</taxon>
        <taxon>Maltschvirus</taxon>
        <taxon>Maltschvirus maltsch</taxon>
    </lineage>
</organism>
<evidence type="ECO:0000313" key="4">
    <source>
        <dbReference type="EMBL" id="CAB4159968.1"/>
    </source>
</evidence>
<feature type="compositionally biased region" description="Basic and acidic residues" evidence="1">
    <location>
        <begin position="258"/>
        <end position="270"/>
    </location>
</feature>
<feature type="compositionally biased region" description="Basic and acidic residues" evidence="1">
    <location>
        <begin position="225"/>
        <end position="244"/>
    </location>
</feature>
<dbReference type="InterPro" id="IPR036465">
    <property type="entry name" value="vWFA_dom_sf"/>
</dbReference>
<sequence>MQKTEIRPLPEMLGRKDKDSGAWQVDTCAPVRGKPMTNVVTKHMVVPVGDEQVDRVIRAHEMAHARFSPADDFPKWIERKIATENALIVVEEVRVNFLIKKAGFDVDLLADGSELTTGMRVAEQGDWTSAVYTAVGYSVCGGGKDFLTGVRRVNRAWGTTLRDIVKAVEKEFVKAHKTGTLGSTEVDERTGLAPMGFAHTERIAEWIDRLANPPVDENENEDGESEAKQENEAKQEGNAEKDTKNGNGATDKPQQPKADPKKVKPTEPTRRGGGAVPTWGKLIVGTLPLTRKAHGGLGRKRTASNIGRNPRRIGNALVDPEKRVFDRYKKGNGGIVLIDGSGSMSLNNKDILDLTIASPGCTVAVYSADRSNVKPNLLVLAKDGKMVDKLPERNGGNGVDGEAIRWAIKQRKRSSTPIVWITDGQVHGLGTAGAYGGYHDILAMDCIKEVLKNKVFMAHNVKDGLALLKQLSLGKKPQRWYPRMWQQTYQQLNGKRLG</sequence>
<evidence type="ECO:0000313" key="5">
    <source>
        <dbReference type="EMBL" id="CAB4164877.1"/>
    </source>
</evidence>
<dbReference type="EMBL" id="LR796961">
    <property type="protein sequence ID" value="CAB4177938.1"/>
    <property type="molecule type" value="Genomic_DNA"/>
</dbReference>
<dbReference type="EMBL" id="LR797395">
    <property type="protein sequence ID" value="CAB4212800.1"/>
    <property type="molecule type" value="Genomic_DNA"/>
</dbReference>